<accession>A0ABQ5LVK6</accession>
<dbReference type="RefSeq" id="WP_281842951.1">
    <property type="nucleotide sequence ID" value="NZ_BROH01000008.1"/>
</dbReference>
<keyword evidence="6 7" id="KW-0862">Zinc</keyword>
<dbReference type="EC" id="3.1.-.-" evidence="7"/>
<dbReference type="HAMAP" id="MF_00009">
    <property type="entry name" value="Endoribonucl_YbeY"/>
    <property type="match status" value="1"/>
</dbReference>
<evidence type="ECO:0000256" key="6">
    <source>
        <dbReference type="ARBA" id="ARBA00022833"/>
    </source>
</evidence>
<dbReference type="PANTHER" id="PTHR46986">
    <property type="entry name" value="ENDORIBONUCLEASE YBEY, CHLOROPLASTIC"/>
    <property type="match status" value="1"/>
</dbReference>
<keyword evidence="5 7" id="KW-0378">Hydrolase</keyword>
<name>A0ABQ5LVK6_9RHOB</name>
<evidence type="ECO:0000256" key="3">
    <source>
        <dbReference type="ARBA" id="ARBA00022723"/>
    </source>
</evidence>
<dbReference type="Proteomes" id="UP001144205">
    <property type="component" value="Unassembled WGS sequence"/>
</dbReference>
<dbReference type="InterPro" id="IPR002036">
    <property type="entry name" value="YbeY"/>
</dbReference>
<comment type="function">
    <text evidence="7">Single strand-specific metallo-endoribonuclease involved in late-stage 70S ribosome quality control and in maturation of the 3' terminus of the 16S rRNA.</text>
</comment>
<keyword evidence="9" id="KW-1185">Reference proteome</keyword>
<evidence type="ECO:0000313" key="9">
    <source>
        <dbReference type="Proteomes" id="UP001144205"/>
    </source>
</evidence>
<sequence length="162" mass="17036">MSVDLIIEDERWAGLDLEALAGRACGAALEHLGIAGAEISLLACDDARIAVLNGDFRDKPMATNVLSWPSEERGAEEPGGDPLPPGDMELGDIAIAWETCAREAAAAGKEMETHVSHLLVHGTLHLLGYDHIDDKDAALMEGLEVEILGKLGIADPYGDAGA</sequence>
<comment type="cofactor">
    <cofactor evidence="7">
        <name>Zn(2+)</name>
        <dbReference type="ChEBI" id="CHEBI:29105"/>
    </cofactor>
    <text evidence="7">Binds 1 zinc ion.</text>
</comment>
<keyword evidence="4 7" id="KW-0255">Endonuclease</keyword>
<proteinExistence type="inferred from homology"/>
<dbReference type="PANTHER" id="PTHR46986:SF1">
    <property type="entry name" value="ENDORIBONUCLEASE YBEY, CHLOROPLASTIC"/>
    <property type="match status" value="1"/>
</dbReference>
<keyword evidence="7" id="KW-0963">Cytoplasm</keyword>
<comment type="caution">
    <text evidence="8">The sequence shown here is derived from an EMBL/GenBank/DDBJ whole genome shotgun (WGS) entry which is preliminary data.</text>
</comment>
<keyword evidence="2 7" id="KW-0540">Nuclease</keyword>
<keyword evidence="3 7" id="KW-0479">Metal-binding</keyword>
<feature type="binding site" evidence="7">
    <location>
        <position position="125"/>
    </location>
    <ligand>
        <name>Zn(2+)</name>
        <dbReference type="ChEBI" id="CHEBI:29105"/>
        <note>catalytic</note>
    </ligand>
</feature>
<protein>
    <recommendedName>
        <fullName evidence="7">Endoribonuclease YbeY</fullName>
        <ecNumber evidence="7">3.1.-.-</ecNumber>
    </recommendedName>
</protein>
<dbReference type="Gene3D" id="3.40.390.30">
    <property type="entry name" value="Metalloproteases ('zincins'), catalytic domain"/>
    <property type="match status" value="1"/>
</dbReference>
<feature type="binding site" evidence="7">
    <location>
        <position position="131"/>
    </location>
    <ligand>
        <name>Zn(2+)</name>
        <dbReference type="ChEBI" id="CHEBI:29105"/>
        <note>catalytic</note>
    </ligand>
</feature>
<organism evidence="8 9">
    <name type="scientific">Sinisalibacter aestuarii</name>
    <dbReference type="NCBI Taxonomy" id="2949426"/>
    <lineage>
        <taxon>Bacteria</taxon>
        <taxon>Pseudomonadati</taxon>
        <taxon>Pseudomonadota</taxon>
        <taxon>Alphaproteobacteria</taxon>
        <taxon>Rhodobacterales</taxon>
        <taxon>Roseobacteraceae</taxon>
        <taxon>Sinisalibacter</taxon>
    </lineage>
</organism>
<dbReference type="InterPro" id="IPR020549">
    <property type="entry name" value="YbeY_CS"/>
</dbReference>
<keyword evidence="7" id="KW-0690">Ribosome biogenesis</keyword>
<dbReference type="InterPro" id="IPR023091">
    <property type="entry name" value="MetalPrtase_cat_dom_sf_prd"/>
</dbReference>
<dbReference type="PROSITE" id="PS01306">
    <property type="entry name" value="UPF0054"/>
    <property type="match status" value="1"/>
</dbReference>
<dbReference type="EMBL" id="BROH01000008">
    <property type="protein sequence ID" value="GKY88914.1"/>
    <property type="molecule type" value="Genomic_DNA"/>
</dbReference>
<keyword evidence="7" id="KW-0698">rRNA processing</keyword>
<evidence type="ECO:0000256" key="5">
    <source>
        <dbReference type="ARBA" id="ARBA00022801"/>
    </source>
</evidence>
<evidence type="ECO:0000256" key="7">
    <source>
        <dbReference type="HAMAP-Rule" id="MF_00009"/>
    </source>
</evidence>
<gene>
    <name evidence="7 8" type="primary">ybeY</name>
    <name evidence="8" type="ORF">STA1M1_27830</name>
</gene>
<dbReference type="Pfam" id="PF02130">
    <property type="entry name" value="YbeY"/>
    <property type="match status" value="1"/>
</dbReference>
<dbReference type="NCBIfam" id="TIGR00043">
    <property type="entry name" value="rRNA maturation RNase YbeY"/>
    <property type="match status" value="1"/>
</dbReference>
<comment type="similarity">
    <text evidence="1 7">Belongs to the endoribonuclease YbeY family.</text>
</comment>
<feature type="binding site" evidence="7">
    <location>
        <position position="121"/>
    </location>
    <ligand>
        <name>Zn(2+)</name>
        <dbReference type="ChEBI" id="CHEBI:29105"/>
        <note>catalytic</note>
    </ligand>
</feature>
<evidence type="ECO:0000256" key="4">
    <source>
        <dbReference type="ARBA" id="ARBA00022759"/>
    </source>
</evidence>
<evidence type="ECO:0000256" key="1">
    <source>
        <dbReference type="ARBA" id="ARBA00010875"/>
    </source>
</evidence>
<evidence type="ECO:0000256" key="2">
    <source>
        <dbReference type="ARBA" id="ARBA00022722"/>
    </source>
</evidence>
<reference evidence="8" key="1">
    <citation type="journal article" date="2023" name="Int. J. Syst. Evol. Microbiol.">
        <title>Sinisalibacter aestuarii sp. nov., isolated from estuarine sediment of the Arakawa River.</title>
        <authorList>
            <person name="Arafat S.T."/>
            <person name="Hirano S."/>
            <person name="Sato A."/>
            <person name="Takeuchi K."/>
            <person name="Yasuda T."/>
            <person name="Terahara T."/>
            <person name="Hamada M."/>
            <person name="Kobayashi T."/>
        </authorList>
    </citation>
    <scope>NUCLEOTIDE SEQUENCE</scope>
    <source>
        <strain evidence="8">B-399</strain>
    </source>
</reference>
<comment type="subcellular location">
    <subcellularLocation>
        <location evidence="7">Cytoplasm</location>
    </subcellularLocation>
</comment>
<evidence type="ECO:0000313" key="8">
    <source>
        <dbReference type="EMBL" id="GKY88914.1"/>
    </source>
</evidence>
<dbReference type="SUPFAM" id="SSF55486">
    <property type="entry name" value="Metalloproteases ('zincins'), catalytic domain"/>
    <property type="match status" value="1"/>
</dbReference>